<name>A0A2R5FZH9_NOSCO</name>
<evidence type="ECO:0000313" key="3">
    <source>
        <dbReference type="Proteomes" id="UP000245124"/>
    </source>
</evidence>
<dbReference type="EMBL" id="BDUD01000001">
    <property type="protein sequence ID" value="GBG21251.1"/>
    <property type="molecule type" value="Genomic_DNA"/>
</dbReference>
<gene>
    <name evidence="2" type="ORF">NIES4072_49350</name>
</gene>
<protein>
    <submittedName>
        <fullName evidence="2">Uncharacterized protein</fullName>
    </submittedName>
</protein>
<dbReference type="Proteomes" id="UP000245124">
    <property type="component" value="Unassembled WGS sequence"/>
</dbReference>
<evidence type="ECO:0000313" key="2">
    <source>
        <dbReference type="EMBL" id="GBG21251.1"/>
    </source>
</evidence>
<dbReference type="AlphaFoldDB" id="A0A2R5FZH9"/>
<feature type="compositionally biased region" description="Gly residues" evidence="1">
    <location>
        <begin position="1"/>
        <end position="14"/>
    </location>
</feature>
<comment type="caution">
    <text evidence="2">The sequence shown here is derived from an EMBL/GenBank/DDBJ whole genome shotgun (WGS) entry which is preliminary data.</text>
</comment>
<reference evidence="2 3" key="1">
    <citation type="submission" date="2017-06" db="EMBL/GenBank/DDBJ databases">
        <title>Genome sequencing of cyanobaciteial culture collection at National Institute for Environmental Studies (NIES).</title>
        <authorList>
            <person name="Hirose Y."/>
            <person name="Shimura Y."/>
            <person name="Fujisawa T."/>
            <person name="Nakamura Y."/>
            <person name="Kawachi M."/>
        </authorList>
    </citation>
    <scope>NUCLEOTIDE SEQUENCE [LARGE SCALE GENOMIC DNA]</scope>
    <source>
        <strain evidence="2 3">NIES-4072</strain>
    </source>
</reference>
<organism evidence="2 3">
    <name type="scientific">Nostoc commune NIES-4072</name>
    <dbReference type="NCBI Taxonomy" id="2005467"/>
    <lineage>
        <taxon>Bacteria</taxon>
        <taxon>Bacillati</taxon>
        <taxon>Cyanobacteriota</taxon>
        <taxon>Cyanophyceae</taxon>
        <taxon>Nostocales</taxon>
        <taxon>Nostocaceae</taxon>
        <taxon>Nostoc</taxon>
    </lineage>
</organism>
<accession>A0A2R5FZH9</accession>
<evidence type="ECO:0000256" key="1">
    <source>
        <dbReference type="SAM" id="MobiDB-lite"/>
    </source>
</evidence>
<feature type="compositionally biased region" description="Pro residues" evidence="1">
    <location>
        <begin position="47"/>
        <end position="56"/>
    </location>
</feature>
<feature type="compositionally biased region" description="Polar residues" evidence="1">
    <location>
        <begin position="27"/>
        <end position="46"/>
    </location>
</feature>
<proteinExistence type="predicted"/>
<feature type="region of interest" description="Disordered" evidence="1">
    <location>
        <begin position="1"/>
        <end position="58"/>
    </location>
</feature>
<sequence>MGSGEWGVGSGGMREQGEQGEQGRQGDLNQNLQQVFPLVPNSQESPSPLPNTPFPMPNAQIPIGMLAKVGE</sequence>
<keyword evidence="3" id="KW-1185">Reference proteome</keyword>